<dbReference type="InterPro" id="IPR050925">
    <property type="entry name" value="Rhomboid_protease_S54"/>
</dbReference>
<dbReference type="GO" id="GO:0004252">
    <property type="term" value="F:serine-type endopeptidase activity"/>
    <property type="evidence" value="ECO:0007669"/>
    <property type="project" value="InterPro"/>
</dbReference>
<keyword evidence="6 7" id="KW-0472">Membrane</keyword>
<feature type="transmembrane region" description="Helical" evidence="7">
    <location>
        <begin position="200"/>
        <end position="217"/>
    </location>
</feature>
<dbReference type="STRING" id="396323.VH98_08740"/>
<dbReference type="PATRIC" id="fig|1341683.3.peg.1950"/>
<evidence type="ECO:0000256" key="1">
    <source>
        <dbReference type="ARBA" id="ARBA00004141"/>
    </source>
</evidence>
<accession>V2UAJ3</accession>
<proteinExistence type="inferred from homology"/>
<dbReference type="RefSeq" id="WP_004899790.1">
    <property type="nucleotide sequence ID" value="NZ_BBTI01000002.1"/>
</dbReference>
<evidence type="ECO:0000256" key="6">
    <source>
        <dbReference type="ARBA" id="ARBA00023136"/>
    </source>
</evidence>
<dbReference type="InterPro" id="IPR022764">
    <property type="entry name" value="Peptidase_S54_rhomboid_dom"/>
</dbReference>
<name>V2UAJ3_9GAMM</name>
<evidence type="ECO:0000256" key="5">
    <source>
        <dbReference type="ARBA" id="ARBA00022989"/>
    </source>
</evidence>
<feature type="transmembrane region" description="Helical" evidence="7">
    <location>
        <begin position="175"/>
        <end position="194"/>
    </location>
</feature>
<dbReference type="GO" id="GO:0016020">
    <property type="term" value="C:membrane"/>
    <property type="evidence" value="ECO:0007669"/>
    <property type="project" value="UniProtKB-SubCell"/>
</dbReference>
<keyword evidence="10" id="KW-1185">Reference proteome</keyword>
<evidence type="ECO:0000256" key="4">
    <source>
        <dbReference type="ARBA" id="ARBA00022801"/>
    </source>
</evidence>
<feature type="transmembrane region" description="Helical" evidence="7">
    <location>
        <begin position="17"/>
        <end position="35"/>
    </location>
</feature>
<evidence type="ECO:0000256" key="3">
    <source>
        <dbReference type="ARBA" id="ARBA00022692"/>
    </source>
</evidence>
<feature type="transmembrane region" description="Helical" evidence="7">
    <location>
        <begin position="70"/>
        <end position="92"/>
    </location>
</feature>
<dbReference type="EMBL" id="AYEU01000006">
    <property type="protein sequence ID" value="ESK51448.1"/>
    <property type="molecule type" value="Genomic_DNA"/>
</dbReference>
<feature type="domain" description="Peptidase S54 rhomboid" evidence="8">
    <location>
        <begin position="66"/>
        <end position="216"/>
    </location>
</feature>
<evidence type="ECO:0000259" key="8">
    <source>
        <dbReference type="Pfam" id="PF01694"/>
    </source>
</evidence>
<dbReference type="InterPro" id="IPR035952">
    <property type="entry name" value="Rhomboid-like_sf"/>
</dbReference>
<evidence type="ECO:0000256" key="2">
    <source>
        <dbReference type="ARBA" id="ARBA00009045"/>
    </source>
</evidence>
<comment type="subcellular location">
    <subcellularLocation>
        <location evidence="1">Membrane</location>
        <topology evidence="1">Multi-pass membrane protein</topology>
    </subcellularLocation>
</comment>
<comment type="similarity">
    <text evidence="2">Belongs to the peptidase S54 family.</text>
</comment>
<dbReference type="HOGENOM" id="CLU_055068_3_1_6"/>
<gene>
    <name evidence="9" type="ORF">P255_01963</name>
</gene>
<keyword evidence="5 7" id="KW-1133">Transmembrane helix</keyword>
<feature type="transmembrane region" description="Helical" evidence="7">
    <location>
        <begin position="146"/>
        <end position="168"/>
    </location>
</feature>
<evidence type="ECO:0000256" key="7">
    <source>
        <dbReference type="SAM" id="Phobius"/>
    </source>
</evidence>
<feature type="transmembrane region" description="Helical" evidence="7">
    <location>
        <begin position="104"/>
        <end position="126"/>
    </location>
</feature>
<comment type="caution">
    <text evidence="9">The sequence shown here is derived from an EMBL/GenBank/DDBJ whole genome shotgun (WGS) entry which is preliminary data.</text>
</comment>
<dbReference type="PANTHER" id="PTHR43731">
    <property type="entry name" value="RHOMBOID PROTEASE"/>
    <property type="match status" value="1"/>
</dbReference>
<dbReference type="PANTHER" id="PTHR43731:SF14">
    <property type="entry name" value="PRESENILIN-ASSOCIATED RHOMBOID-LIKE PROTEIN, MITOCHONDRIAL"/>
    <property type="match status" value="1"/>
</dbReference>
<organism evidence="9 10">
    <name type="scientific">Acinetobacter brisouii CIP 110357</name>
    <dbReference type="NCBI Taxonomy" id="1341683"/>
    <lineage>
        <taxon>Bacteria</taxon>
        <taxon>Pseudomonadati</taxon>
        <taxon>Pseudomonadota</taxon>
        <taxon>Gammaproteobacteria</taxon>
        <taxon>Moraxellales</taxon>
        <taxon>Moraxellaceae</taxon>
        <taxon>Acinetobacter</taxon>
    </lineage>
</organism>
<feature type="transmembrane region" description="Helical" evidence="7">
    <location>
        <begin position="229"/>
        <end position="251"/>
    </location>
</feature>
<sequence length="270" mass="29564">MSEMQQPPFYRSNLDVQLWWVTAALISINVGLYLWQIAVGVNPSQPGIDAALAWGADFAPLTFLSEPVRLFTSMFFHFGFLHLALNMWALYIFGSLAEQIFGRFYFLGMYICCGLAGSLLSSWLNIHHSYLYLETANTALLPSVNAGASGAIMGLGSALTVLSLFPNLPNVPFVLVKRSLLLIMGINLTLGMLIPNINNAAHLGGAIMGVVQSLIWYRCTVHGRNTLGSLLGLSVGIALLIASYLYCQHLVQAGLLPLWNLILKQFDMPV</sequence>
<reference evidence="9 10" key="1">
    <citation type="submission" date="2013-10" db="EMBL/GenBank/DDBJ databases">
        <title>The Genome Sequence of Acinetobacter brisouii CIP 110357.</title>
        <authorList>
            <consortium name="The Broad Institute Genomics Platform"/>
            <consortium name="The Broad Institute Genome Sequencing Center for Infectious Disease"/>
            <person name="Cerqueira G."/>
            <person name="Feldgarden M."/>
            <person name="Courvalin P."/>
            <person name="Grillot-Courvalin C."/>
            <person name="Clermont D."/>
            <person name="Rocha E."/>
            <person name="Yoon E.-J."/>
            <person name="Nemec A."/>
            <person name="Young S.K."/>
            <person name="Zeng Q."/>
            <person name="Gargeya S."/>
            <person name="Fitzgerald M."/>
            <person name="Abouelleil A."/>
            <person name="Alvarado L."/>
            <person name="Berlin A.M."/>
            <person name="Chapman S.B."/>
            <person name="Gainer-Dewar J."/>
            <person name="Goldberg J."/>
            <person name="Gnerre S."/>
            <person name="Griggs A."/>
            <person name="Gujja S."/>
            <person name="Hansen M."/>
            <person name="Howarth C."/>
            <person name="Imamovic A."/>
            <person name="Ireland A."/>
            <person name="Larimer J."/>
            <person name="McCowan C."/>
            <person name="Murphy C."/>
            <person name="Pearson M."/>
            <person name="Poon T.W."/>
            <person name="Priest M."/>
            <person name="Roberts A."/>
            <person name="Saif S."/>
            <person name="Shea T."/>
            <person name="Sykes S."/>
            <person name="Wortman J."/>
            <person name="Nusbaum C."/>
            <person name="Birren B."/>
        </authorList>
    </citation>
    <scope>NUCLEOTIDE SEQUENCE [LARGE SCALE GENOMIC DNA]</scope>
    <source>
        <strain evidence="9 10">CIP 110357</strain>
    </source>
</reference>
<dbReference type="Proteomes" id="UP000018418">
    <property type="component" value="Unassembled WGS sequence"/>
</dbReference>
<evidence type="ECO:0000313" key="10">
    <source>
        <dbReference type="Proteomes" id="UP000018418"/>
    </source>
</evidence>
<protein>
    <recommendedName>
        <fullName evidence="8">Peptidase S54 rhomboid domain-containing protein</fullName>
    </recommendedName>
</protein>
<keyword evidence="3 7" id="KW-0812">Transmembrane</keyword>
<dbReference type="Gene3D" id="1.20.1540.10">
    <property type="entry name" value="Rhomboid-like"/>
    <property type="match status" value="1"/>
</dbReference>
<dbReference type="AlphaFoldDB" id="V2UAJ3"/>
<keyword evidence="4" id="KW-0378">Hydrolase</keyword>
<dbReference type="Pfam" id="PF01694">
    <property type="entry name" value="Rhomboid"/>
    <property type="match status" value="1"/>
</dbReference>
<dbReference type="OrthoDB" id="9778341at2"/>
<evidence type="ECO:0000313" key="9">
    <source>
        <dbReference type="EMBL" id="ESK51448.1"/>
    </source>
</evidence>
<dbReference type="SUPFAM" id="SSF144091">
    <property type="entry name" value="Rhomboid-like"/>
    <property type="match status" value="1"/>
</dbReference>